<dbReference type="Proteomes" id="UP000293520">
    <property type="component" value="Unassembled WGS sequence"/>
</dbReference>
<evidence type="ECO:0000313" key="1">
    <source>
        <dbReference type="EMBL" id="TBN43974.1"/>
    </source>
</evidence>
<accession>A0A4Q9G5F8</accession>
<dbReference type="OrthoDB" id="9764216at2"/>
<dbReference type="InterPro" id="IPR008912">
    <property type="entry name" value="Uncharacterised_CoxE"/>
</dbReference>
<gene>
    <name evidence="1" type="ORF">EYE42_02310</name>
</gene>
<evidence type="ECO:0000313" key="2">
    <source>
        <dbReference type="Proteomes" id="UP000293520"/>
    </source>
</evidence>
<keyword evidence="2" id="KW-1185">Reference proteome</keyword>
<name>A0A4Q9G5F8_9RHOB</name>
<comment type="caution">
    <text evidence="1">The sequence shown here is derived from an EMBL/GenBank/DDBJ whole genome shotgun (WGS) entry which is preliminary data.</text>
</comment>
<organism evidence="1 2">
    <name type="scientific">Paracoccus subflavus</name>
    <dbReference type="NCBI Taxonomy" id="2528244"/>
    <lineage>
        <taxon>Bacteria</taxon>
        <taxon>Pseudomonadati</taxon>
        <taxon>Pseudomonadota</taxon>
        <taxon>Alphaproteobacteria</taxon>
        <taxon>Rhodobacterales</taxon>
        <taxon>Paracoccaceae</taxon>
        <taxon>Paracoccus</taxon>
    </lineage>
</organism>
<sequence>MFIPFLDSLRRQGVPVSLREWLDLMAGMQAGAADWSVDGFYHLARLALVKDERHIDRFDRAFAEAFSGLEQIPVEALVTEQAIPREWLEKLAEKLLTDEEKAQIQGSGSFEELMRRLRERLAEQQGRHQGGNKWIGTGGTSPFGAHGYNPEGVRIGQDASRHRRAVKVWDKREFRDFDDNVELGTRNIKVALKRLRQWARHGAADELDLPATIRATADHGYIDVQTRPERRNAIKVLLFLDVGGSMDDHIRVVDELFSAARAEFKHMKHFYFHNCLYEGVWTDNRRRWTEQTPTWDVLHRFGRDYKCIFVGDASMSPYEIAVPGGANEHWNAEAGEVWLRRAVETWPDHVWLNPVPQAHWGYTPSIAMVGQVFEHRMMPLTLDGLTQAMRILG</sequence>
<dbReference type="PANTHER" id="PTHR39338">
    <property type="entry name" value="BLL5662 PROTEIN-RELATED"/>
    <property type="match status" value="1"/>
</dbReference>
<dbReference type="PANTHER" id="PTHR39338:SF7">
    <property type="entry name" value="BLL6692 PROTEIN"/>
    <property type="match status" value="1"/>
</dbReference>
<dbReference type="EMBL" id="SISK01000001">
    <property type="protein sequence ID" value="TBN43974.1"/>
    <property type="molecule type" value="Genomic_DNA"/>
</dbReference>
<proteinExistence type="predicted"/>
<dbReference type="AlphaFoldDB" id="A0A4Q9G5F8"/>
<dbReference type="RefSeq" id="WP_130989675.1">
    <property type="nucleotide sequence ID" value="NZ_SISK01000001.1"/>
</dbReference>
<protein>
    <submittedName>
        <fullName evidence="1">VWA domain-containing protein</fullName>
    </submittedName>
</protein>
<dbReference type="Pfam" id="PF05762">
    <property type="entry name" value="VWA_CoxE"/>
    <property type="match status" value="1"/>
</dbReference>
<reference evidence="1 2" key="1">
    <citation type="submission" date="2019-02" db="EMBL/GenBank/DDBJ databases">
        <title>Paracoccus subflavus sp. nov., isolated from marine sediment of the Pacific Ocean.</title>
        <authorList>
            <person name="Zhang G."/>
        </authorList>
    </citation>
    <scope>NUCLEOTIDE SEQUENCE [LARGE SCALE GENOMIC DNA]</scope>
    <source>
        <strain evidence="1 2">GY0581</strain>
    </source>
</reference>